<dbReference type="InterPro" id="IPR015795">
    <property type="entry name" value="Pyrv_Knase_C"/>
</dbReference>
<evidence type="ECO:0000256" key="2">
    <source>
        <dbReference type="ARBA" id="ARBA00001958"/>
    </source>
</evidence>
<dbReference type="NCBIfam" id="NF004491">
    <property type="entry name" value="PRK05826.1"/>
    <property type="match status" value="1"/>
</dbReference>
<keyword evidence="11 15" id="KW-0460">Magnesium</keyword>
<dbReference type="EC" id="2.7.1.40" evidence="5 14"/>
<dbReference type="AlphaFoldDB" id="A0A1F5TBI5"/>
<evidence type="ECO:0000256" key="4">
    <source>
        <dbReference type="ARBA" id="ARBA00008663"/>
    </source>
</evidence>
<accession>A0A1F5TBI5</accession>
<dbReference type="PANTHER" id="PTHR11817">
    <property type="entry name" value="PYRUVATE KINASE"/>
    <property type="match status" value="1"/>
</dbReference>
<dbReference type="Pfam" id="PF02887">
    <property type="entry name" value="PK_C"/>
    <property type="match status" value="1"/>
</dbReference>
<evidence type="ECO:0000256" key="1">
    <source>
        <dbReference type="ARBA" id="ARBA00001946"/>
    </source>
</evidence>
<comment type="caution">
    <text evidence="18">The sequence shown here is derived from an EMBL/GenBank/DDBJ whole genome shotgun (WGS) entry which is preliminary data.</text>
</comment>
<keyword evidence="8" id="KW-0547">Nucleotide-binding</keyword>
<organism evidence="18 19">
    <name type="scientific">Candidatus Falkowbacteria bacterium RIFOXYC2_FULL_48_21</name>
    <dbReference type="NCBI Taxonomy" id="1798005"/>
    <lineage>
        <taxon>Bacteria</taxon>
        <taxon>Candidatus Falkowiibacteriota</taxon>
    </lineage>
</organism>
<keyword evidence="13 18" id="KW-0670">Pyruvate</keyword>
<proteinExistence type="inferred from homology"/>
<dbReference type="EMBL" id="MFGM01000036">
    <property type="protein sequence ID" value="OGF36344.1"/>
    <property type="molecule type" value="Genomic_DNA"/>
</dbReference>
<dbReference type="Gene3D" id="3.20.20.60">
    <property type="entry name" value="Phosphoenolpyruvate-binding domains"/>
    <property type="match status" value="1"/>
</dbReference>
<dbReference type="SUPFAM" id="SSF51621">
    <property type="entry name" value="Phosphoenolpyruvate/pyruvate domain"/>
    <property type="match status" value="1"/>
</dbReference>
<dbReference type="InterPro" id="IPR018209">
    <property type="entry name" value="Pyrv_Knase_AS"/>
</dbReference>
<dbReference type="InterPro" id="IPR040442">
    <property type="entry name" value="Pyrv_kinase-like_dom_sf"/>
</dbReference>
<dbReference type="UniPathway" id="UPA00109">
    <property type="reaction ID" value="UER00188"/>
</dbReference>
<keyword evidence="7" id="KW-0479">Metal-binding</keyword>
<sequence>MMKRTKIVCTIGPASDKKTTLKRLIKSGMNVVRLNFSHNVHAYHLKVIKSVRALAKEMKTPIAVLQDLQGPRIRLGNLPEQGIELRRGQKIALTTSKVLRGNIPVTYKKMHVDVKAGQRILIADGLIELRAEAIRGREIYCTVVNGGKISSHKGINLPDSAVSVPAVSEKDREDLAFGVRSGVDYVALSFVRSAADVQNLRDLIKANEKKFKIKGAAPLKIIVKIERREAIEHIDEIIAAADGVMVARGDLGIELPAEDVPILQKNIVEKCLAAGKPVIVATQMLESMIVNPRPTRAEVSDVANAVIDHADAVMLSGETAGGKFPVEAVTYMAKTAAATEASVYDDLVFKDKIEKYAPSGEAFGSVARALAENVKANAILVFTLSGQTARIASRFRPELPIYAACVDERVARQLTLTWGARPFLLPKCKTTVELVKKGLGYLQKNKLVRRGDKVVVIVGTKVGKGGGANVVEVKTI</sequence>
<dbReference type="FunFam" id="2.40.33.10:FF:000001">
    <property type="entry name" value="Pyruvate kinase"/>
    <property type="match status" value="1"/>
</dbReference>
<protein>
    <recommendedName>
        <fullName evidence="5 14">Pyruvate kinase</fullName>
        <ecNumber evidence="5 14">2.7.1.40</ecNumber>
    </recommendedName>
</protein>
<feature type="domain" description="Pyruvate kinase C-terminal" evidence="17">
    <location>
        <begin position="364"/>
        <end position="473"/>
    </location>
</feature>
<keyword evidence="12 15" id="KW-0324">Glycolysis</keyword>
<evidence type="ECO:0000256" key="12">
    <source>
        <dbReference type="ARBA" id="ARBA00023152"/>
    </source>
</evidence>
<dbReference type="InterPro" id="IPR001697">
    <property type="entry name" value="Pyr_Knase"/>
</dbReference>
<evidence type="ECO:0000256" key="14">
    <source>
        <dbReference type="NCBIfam" id="TIGR01064"/>
    </source>
</evidence>
<evidence type="ECO:0000256" key="5">
    <source>
        <dbReference type="ARBA" id="ARBA00012142"/>
    </source>
</evidence>
<dbReference type="NCBIfam" id="TIGR01064">
    <property type="entry name" value="pyruv_kin"/>
    <property type="match status" value="1"/>
</dbReference>
<evidence type="ECO:0000256" key="6">
    <source>
        <dbReference type="ARBA" id="ARBA00022679"/>
    </source>
</evidence>
<keyword evidence="9 15" id="KW-0418">Kinase</keyword>
<keyword evidence="6 15" id="KW-0808">Transferase</keyword>
<evidence type="ECO:0000256" key="11">
    <source>
        <dbReference type="ARBA" id="ARBA00022842"/>
    </source>
</evidence>
<evidence type="ECO:0000313" key="18">
    <source>
        <dbReference type="EMBL" id="OGF36344.1"/>
    </source>
</evidence>
<dbReference type="NCBIfam" id="NF004978">
    <property type="entry name" value="PRK06354.1"/>
    <property type="match status" value="1"/>
</dbReference>
<dbReference type="InterPro" id="IPR036918">
    <property type="entry name" value="Pyrv_Knase_C_sf"/>
</dbReference>
<dbReference type="InterPro" id="IPR015813">
    <property type="entry name" value="Pyrv/PenolPyrv_kinase-like_dom"/>
</dbReference>
<reference evidence="18 19" key="1">
    <citation type="journal article" date="2016" name="Nat. Commun.">
        <title>Thousands of microbial genomes shed light on interconnected biogeochemical processes in an aquifer system.</title>
        <authorList>
            <person name="Anantharaman K."/>
            <person name="Brown C.T."/>
            <person name="Hug L.A."/>
            <person name="Sharon I."/>
            <person name="Castelle C.J."/>
            <person name="Probst A.J."/>
            <person name="Thomas B.C."/>
            <person name="Singh A."/>
            <person name="Wilkins M.J."/>
            <person name="Karaoz U."/>
            <person name="Brodie E.L."/>
            <person name="Williams K.H."/>
            <person name="Hubbard S.S."/>
            <person name="Banfield J.F."/>
        </authorList>
    </citation>
    <scope>NUCLEOTIDE SEQUENCE [LARGE SCALE GENOMIC DNA]</scope>
</reference>
<gene>
    <name evidence="18" type="ORF">A2482_05125</name>
</gene>
<dbReference type="PROSITE" id="PS00110">
    <property type="entry name" value="PYRUVATE_KINASE"/>
    <property type="match status" value="1"/>
</dbReference>
<dbReference type="Gene3D" id="2.40.33.10">
    <property type="entry name" value="PK beta-barrel domain-like"/>
    <property type="match status" value="1"/>
</dbReference>
<evidence type="ECO:0000256" key="9">
    <source>
        <dbReference type="ARBA" id="ARBA00022777"/>
    </source>
</evidence>
<dbReference type="GO" id="GO:0004743">
    <property type="term" value="F:pyruvate kinase activity"/>
    <property type="evidence" value="ECO:0007669"/>
    <property type="project" value="UniProtKB-UniRule"/>
</dbReference>
<comment type="cofactor">
    <cofactor evidence="2">
        <name>K(+)</name>
        <dbReference type="ChEBI" id="CHEBI:29103"/>
    </cofactor>
</comment>
<dbReference type="SUPFAM" id="SSF52935">
    <property type="entry name" value="PK C-terminal domain-like"/>
    <property type="match status" value="1"/>
</dbReference>
<comment type="similarity">
    <text evidence="4 15">Belongs to the pyruvate kinase family.</text>
</comment>
<dbReference type="InterPro" id="IPR015806">
    <property type="entry name" value="Pyrv_Knase_insert_dom_sf"/>
</dbReference>
<keyword evidence="10" id="KW-0067">ATP-binding</keyword>
<dbReference type="Proteomes" id="UP000178656">
    <property type="component" value="Unassembled WGS sequence"/>
</dbReference>
<evidence type="ECO:0000313" key="19">
    <source>
        <dbReference type="Proteomes" id="UP000178656"/>
    </source>
</evidence>
<dbReference type="GO" id="GO:0000287">
    <property type="term" value="F:magnesium ion binding"/>
    <property type="evidence" value="ECO:0007669"/>
    <property type="project" value="UniProtKB-UniRule"/>
</dbReference>
<name>A0A1F5TBI5_9BACT</name>
<dbReference type="GO" id="GO:0005524">
    <property type="term" value="F:ATP binding"/>
    <property type="evidence" value="ECO:0007669"/>
    <property type="project" value="UniProtKB-KW"/>
</dbReference>
<evidence type="ECO:0000256" key="7">
    <source>
        <dbReference type="ARBA" id="ARBA00022723"/>
    </source>
</evidence>
<dbReference type="InterPro" id="IPR011037">
    <property type="entry name" value="Pyrv_Knase-like_insert_dom_sf"/>
</dbReference>
<evidence type="ECO:0000256" key="8">
    <source>
        <dbReference type="ARBA" id="ARBA00022741"/>
    </source>
</evidence>
<dbReference type="GO" id="GO:0030955">
    <property type="term" value="F:potassium ion binding"/>
    <property type="evidence" value="ECO:0007669"/>
    <property type="project" value="UniProtKB-UniRule"/>
</dbReference>
<evidence type="ECO:0000259" key="16">
    <source>
        <dbReference type="Pfam" id="PF00224"/>
    </source>
</evidence>
<dbReference type="InterPro" id="IPR015793">
    <property type="entry name" value="Pyrv_Knase_brl"/>
</dbReference>
<evidence type="ECO:0000256" key="10">
    <source>
        <dbReference type="ARBA" id="ARBA00022840"/>
    </source>
</evidence>
<evidence type="ECO:0000256" key="15">
    <source>
        <dbReference type="RuleBase" id="RU000504"/>
    </source>
</evidence>
<comment type="pathway">
    <text evidence="3 15">Carbohydrate degradation; glycolysis; pyruvate from D-glyceraldehyde 3-phosphate: step 5/5.</text>
</comment>
<evidence type="ECO:0000256" key="13">
    <source>
        <dbReference type="ARBA" id="ARBA00023317"/>
    </source>
</evidence>
<dbReference type="FunFam" id="3.20.20.60:FF:000025">
    <property type="entry name" value="Pyruvate kinase"/>
    <property type="match status" value="1"/>
</dbReference>
<comment type="cofactor">
    <cofactor evidence="1">
        <name>Mg(2+)</name>
        <dbReference type="ChEBI" id="CHEBI:18420"/>
    </cofactor>
</comment>
<dbReference type="PRINTS" id="PR01050">
    <property type="entry name" value="PYRUVTKNASE"/>
</dbReference>
<dbReference type="Gene3D" id="3.40.1380.20">
    <property type="entry name" value="Pyruvate kinase, C-terminal domain"/>
    <property type="match status" value="1"/>
</dbReference>
<dbReference type="SUPFAM" id="SSF50800">
    <property type="entry name" value="PK beta-barrel domain-like"/>
    <property type="match status" value="1"/>
</dbReference>
<comment type="catalytic activity">
    <reaction evidence="15">
        <text>pyruvate + ATP = phosphoenolpyruvate + ADP + H(+)</text>
        <dbReference type="Rhea" id="RHEA:18157"/>
        <dbReference type="ChEBI" id="CHEBI:15361"/>
        <dbReference type="ChEBI" id="CHEBI:15378"/>
        <dbReference type="ChEBI" id="CHEBI:30616"/>
        <dbReference type="ChEBI" id="CHEBI:58702"/>
        <dbReference type="ChEBI" id="CHEBI:456216"/>
        <dbReference type="EC" id="2.7.1.40"/>
    </reaction>
</comment>
<evidence type="ECO:0000259" key="17">
    <source>
        <dbReference type="Pfam" id="PF02887"/>
    </source>
</evidence>
<evidence type="ECO:0000256" key="3">
    <source>
        <dbReference type="ARBA" id="ARBA00004997"/>
    </source>
</evidence>
<feature type="domain" description="Pyruvate kinase barrel" evidence="16">
    <location>
        <begin position="2"/>
        <end position="329"/>
    </location>
</feature>
<dbReference type="Pfam" id="PF00224">
    <property type="entry name" value="PK"/>
    <property type="match status" value="1"/>
</dbReference>
<dbReference type="GO" id="GO:0016301">
    <property type="term" value="F:kinase activity"/>
    <property type="evidence" value="ECO:0007669"/>
    <property type="project" value="UniProtKB-KW"/>
</dbReference>